<organism evidence="2 3">
    <name type="scientific">Bacillus thermozeamaize</name>
    <dbReference type="NCBI Taxonomy" id="230954"/>
    <lineage>
        <taxon>Bacteria</taxon>
        <taxon>Bacillati</taxon>
        <taxon>Bacillota</taxon>
        <taxon>Bacilli</taxon>
        <taxon>Bacillales</taxon>
        <taxon>Bacillaceae</taxon>
        <taxon>Bacillus</taxon>
    </lineage>
</organism>
<protein>
    <recommendedName>
        <fullName evidence="4">YmcC</fullName>
    </recommendedName>
</protein>
<dbReference type="AlphaFoldDB" id="A0A1Y3PIZ9"/>
<feature type="transmembrane region" description="Helical" evidence="1">
    <location>
        <begin position="34"/>
        <end position="53"/>
    </location>
</feature>
<evidence type="ECO:0000256" key="1">
    <source>
        <dbReference type="SAM" id="Phobius"/>
    </source>
</evidence>
<feature type="transmembrane region" description="Helical" evidence="1">
    <location>
        <begin position="152"/>
        <end position="172"/>
    </location>
</feature>
<evidence type="ECO:0008006" key="4">
    <source>
        <dbReference type="Google" id="ProtNLM"/>
    </source>
</evidence>
<dbReference type="Proteomes" id="UP000196475">
    <property type="component" value="Unassembled WGS sequence"/>
</dbReference>
<reference evidence="3" key="1">
    <citation type="submission" date="2016-06" db="EMBL/GenBank/DDBJ databases">
        <authorList>
            <person name="Nascimento L."/>
            <person name="Pereira R.V."/>
            <person name="Martins L.F."/>
            <person name="Quaggio R.B."/>
            <person name="Silva A.M."/>
            <person name="Setubal J.C."/>
        </authorList>
    </citation>
    <scope>NUCLEOTIDE SEQUENCE [LARGE SCALE GENOMIC DNA]</scope>
</reference>
<evidence type="ECO:0000313" key="2">
    <source>
        <dbReference type="EMBL" id="OUM86106.1"/>
    </source>
</evidence>
<feature type="transmembrane region" description="Helical" evidence="1">
    <location>
        <begin position="118"/>
        <end position="140"/>
    </location>
</feature>
<proteinExistence type="predicted"/>
<name>A0A1Y3PIZ9_9BACI</name>
<feature type="transmembrane region" description="Helical" evidence="1">
    <location>
        <begin position="6"/>
        <end position="27"/>
    </location>
</feature>
<gene>
    <name evidence="2" type="ORF">BAA01_01885</name>
</gene>
<evidence type="ECO:0000313" key="3">
    <source>
        <dbReference type="Proteomes" id="UP000196475"/>
    </source>
</evidence>
<keyword evidence="1" id="KW-0472">Membrane</keyword>
<dbReference type="EMBL" id="LZRT01000094">
    <property type="protein sequence ID" value="OUM86106.1"/>
    <property type="molecule type" value="Genomic_DNA"/>
</dbReference>
<feature type="transmembrane region" description="Helical" evidence="1">
    <location>
        <begin position="59"/>
        <end position="79"/>
    </location>
</feature>
<sequence>MMAALIIACEIGFWLFVAAGLFCRYILKARRLGACLLFCTVAVDLALLIFTAVDLRNGATASFFHGLAAVYIGVSIAFGHRMIRWADERFAYYFAHGPSPTVKPKFGTAHARYERRMWYLHLLGWLIGSAILFGMIQIVGDESRTTELWLTIVRWSIVLAIDFIWSFSYTLWPRKAQT</sequence>
<accession>A0A1Y3PIZ9</accession>
<keyword evidence="1" id="KW-0812">Transmembrane</keyword>
<keyword evidence="1" id="KW-1133">Transmembrane helix</keyword>
<comment type="caution">
    <text evidence="2">The sequence shown here is derived from an EMBL/GenBank/DDBJ whole genome shotgun (WGS) entry which is preliminary data.</text>
</comment>